<gene>
    <name evidence="2" type="ORF">C5615_37475</name>
</gene>
<dbReference type="EMBL" id="PUIQ01000107">
    <property type="protein sequence ID" value="PQP07673.1"/>
    <property type="molecule type" value="Genomic_DNA"/>
</dbReference>
<evidence type="ECO:0000313" key="2">
    <source>
        <dbReference type="EMBL" id="PQP07673.1"/>
    </source>
</evidence>
<protein>
    <submittedName>
        <fullName evidence="2">Uncharacterized protein</fullName>
    </submittedName>
</protein>
<organism evidence="2 3">
    <name type="scientific">Burkholderia cepacia</name>
    <name type="common">Pseudomonas cepacia</name>
    <dbReference type="NCBI Taxonomy" id="292"/>
    <lineage>
        <taxon>Bacteria</taxon>
        <taxon>Pseudomonadati</taxon>
        <taxon>Pseudomonadota</taxon>
        <taxon>Betaproteobacteria</taxon>
        <taxon>Burkholderiales</taxon>
        <taxon>Burkholderiaceae</taxon>
        <taxon>Burkholderia</taxon>
        <taxon>Burkholderia cepacia complex</taxon>
    </lineage>
</organism>
<accession>A0A2S8HYQ9</accession>
<sequence>MQGFEHVEFDLARGWSRLLDAGFAPHMHGPAIAAVINRQAQSIGIVDGMHVRWNDFYEFFLSPGCMHVAQNIGFTFKSESVRGALAGEAPPRNPFHALFMLIALFDGWDNAELALLSPAPPPPSTHTRVKHGRSPELETAAKERLHKISMTLLPETIARYNKLRKKHPSLSHSNIRELLPPTNRLAVTRARLLEHGANVPPARHGTAMYRKNDALLVQRIKERARTFKAMNTTRRLTAHLLIGGHRGSACSRRIFVERYPKAAAVLEKLIETPLQRYIRLLRPLVLSGQIPGWRAKDVGRLKDLQFKQAQLLWNRHMLAEKKQGRP</sequence>
<evidence type="ECO:0000256" key="1">
    <source>
        <dbReference type="SAM" id="MobiDB-lite"/>
    </source>
</evidence>
<reference evidence="2 3" key="1">
    <citation type="submission" date="2018-02" db="EMBL/GenBank/DDBJ databases">
        <title>Draft genome sequencing of Burkholderia cepacia Y14-15.</title>
        <authorList>
            <person name="Zheng B.-X."/>
        </authorList>
    </citation>
    <scope>NUCLEOTIDE SEQUENCE [LARGE SCALE GENOMIC DNA]</scope>
    <source>
        <strain evidence="2 3">Y14-15</strain>
    </source>
</reference>
<dbReference type="AlphaFoldDB" id="A0A2S8HYQ9"/>
<name>A0A2S8HYQ9_BURCE</name>
<evidence type="ECO:0000313" key="3">
    <source>
        <dbReference type="Proteomes" id="UP000238206"/>
    </source>
</evidence>
<comment type="caution">
    <text evidence="2">The sequence shown here is derived from an EMBL/GenBank/DDBJ whole genome shotgun (WGS) entry which is preliminary data.</text>
</comment>
<feature type="region of interest" description="Disordered" evidence="1">
    <location>
        <begin position="116"/>
        <end position="135"/>
    </location>
</feature>
<dbReference type="Proteomes" id="UP000238206">
    <property type="component" value="Unassembled WGS sequence"/>
</dbReference>
<proteinExistence type="predicted"/>